<evidence type="ECO:0000313" key="2">
    <source>
        <dbReference type="EMBL" id="QOL50591.1"/>
    </source>
</evidence>
<dbReference type="Proteomes" id="UP000593875">
    <property type="component" value="Chromosome"/>
</dbReference>
<dbReference type="EMBL" id="CP062941">
    <property type="protein sequence ID" value="QOL50591.1"/>
    <property type="molecule type" value="Genomic_DNA"/>
</dbReference>
<feature type="transmembrane region" description="Helical" evidence="1">
    <location>
        <begin position="44"/>
        <end position="63"/>
    </location>
</feature>
<evidence type="ECO:0000256" key="1">
    <source>
        <dbReference type="SAM" id="Phobius"/>
    </source>
</evidence>
<keyword evidence="1" id="KW-0812">Transmembrane</keyword>
<proteinExistence type="predicted"/>
<dbReference type="AlphaFoldDB" id="A0A7L9U6C0"/>
<sequence>MDLRNKRAARRSVVALLLATGLGGCVYAPPYAAYDPYYPAYPAYSYPAYVGPPVTLGFGFGYYRHHHHHHHGHGYYGGHGRHGWGHGGWRR</sequence>
<dbReference type="PROSITE" id="PS51257">
    <property type="entry name" value="PROKAR_LIPOPROTEIN"/>
    <property type="match status" value="1"/>
</dbReference>
<feature type="transmembrane region" description="Helical" evidence="1">
    <location>
        <begin position="12"/>
        <end position="32"/>
    </location>
</feature>
<accession>A0A7L9U6C0</accession>
<dbReference type="KEGG" id="mlir:LPB04_04590"/>
<reference evidence="2 3" key="1">
    <citation type="submission" date="2020-10" db="EMBL/GenBank/DDBJ databases">
        <title>Genome sequencing of Massilia sp. LPB0304.</title>
        <authorList>
            <person name="Kim J."/>
        </authorList>
    </citation>
    <scope>NUCLEOTIDE SEQUENCE [LARGE SCALE GENOMIC DNA]</scope>
    <source>
        <strain evidence="2 3">LPB0304</strain>
    </source>
</reference>
<evidence type="ECO:0000313" key="3">
    <source>
        <dbReference type="Proteomes" id="UP000593875"/>
    </source>
</evidence>
<name>A0A7L9U6C0_9BURK</name>
<protein>
    <recommendedName>
        <fullName evidence="4">Lipoprotein</fullName>
    </recommendedName>
</protein>
<keyword evidence="1" id="KW-0472">Membrane</keyword>
<organism evidence="2 3">
    <name type="scientific">Massilia litorea</name>
    <dbReference type="NCBI Taxonomy" id="2769491"/>
    <lineage>
        <taxon>Bacteria</taxon>
        <taxon>Pseudomonadati</taxon>
        <taxon>Pseudomonadota</taxon>
        <taxon>Betaproteobacteria</taxon>
        <taxon>Burkholderiales</taxon>
        <taxon>Oxalobacteraceae</taxon>
        <taxon>Telluria group</taxon>
        <taxon>Massilia</taxon>
    </lineage>
</organism>
<evidence type="ECO:0008006" key="4">
    <source>
        <dbReference type="Google" id="ProtNLM"/>
    </source>
</evidence>
<keyword evidence="3" id="KW-1185">Reference proteome</keyword>
<keyword evidence="1" id="KW-1133">Transmembrane helix</keyword>
<gene>
    <name evidence="2" type="ORF">LPB04_04590</name>
</gene>